<dbReference type="AlphaFoldDB" id="A0A1H9XNB9"/>
<dbReference type="InterPro" id="IPR043129">
    <property type="entry name" value="ATPase_NBD"/>
</dbReference>
<evidence type="ECO:0000313" key="1">
    <source>
        <dbReference type="EMBL" id="SES47519.1"/>
    </source>
</evidence>
<reference evidence="2" key="1">
    <citation type="submission" date="2016-10" db="EMBL/GenBank/DDBJ databases">
        <authorList>
            <person name="Varghese N."/>
            <person name="Submissions S."/>
        </authorList>
    </citation>
    <scope>NUCLEOTIDE SEQUENCE [LARGE SCALE GENOMIC DNA]</scope>
    <source>
        <strain evidence="2">CGMCC 1.6963</strain>
    </source>
</reference>
<dbReference type="NCBIfam" id="TIGR01319">
    <property type="entry name" value="glmL_fam"/>
    <property type="match status" value="1"/>
</dbReference>
<dbReference type="SUPFAM" id="SSF53067">
    <property type="entry name" value="Actin-like ATPase domain"/>
    <property type="match status" value="1"/>
</dbReference>
<dbReference type="OrthoDB" id="9769453at2"/>
<keyword evidence="2" id="KW-1185">Reference proteome</keyword>
<accession>A0A1H9XNB9</accession>
<evidence type="ECO:0008006" key="3">
    <source>
        <dbReference type="Google" id="ProtNLM"/>
    </source>
</evidence>
<sequence length="442" mass="45361">MARVLCVDFGSTFTKAALVDPATGDVLATREVPTTIGTDVLDGYRGIRASLDAAGAPAPEQVLACSSAGGGLRLAVVGYEREVTAQAGWRVGLSAGAKVVHVASGRLSGPDVHELRAARPDIVLLVGGTDGGNADVLLHNAERLAHMRVTAPIVVAGNADAAGEVAAVLGATGRRFEVTDNVLPQIGVIAPKGARAAIRAAFLHHVIGGKHLSRGTEFVDMVRAPTPDAVLAGVQVLADSVEGDVLVVDVGGATTDVYSALQPQGEDAGLAKDVVAPLWQSRTVEADLGMRWSAEGVLEAAQREALPVSDGLQGYAARVSREVAHLPADPVEQALDLELARLCAVVAVRRHARPASPGASPRPLADVAHVIGSGGVLRHAAEPDQRAVLHAVTADHAGGWRVPREAPVATDTAYLLFAVGLLAEEHPGAARALAARVVGDES</sequence>
<gene>
    <name evidence="1" type="ORF">SAMN05216199_4096</name>
</gene>
<dbReference type="Pfam" id="PF13941">
    <property type="entry name" value="MutL"/>
    <property type="match status" value="1"/>
</dbReference>
<dbReference type="STRING" id="587636.SAMN05216199_4096"/>
<dbReference type="PIRSF" id="PIRSF004729">
    <property type="entry name" value="MutL"/>
    <property type="match status" value="1"/>
</dbReference>
<dbReference type="EMBL" id="FOHB01000009">
    <property type="protein sequence ID" value="SES47519.1"/>
    <property type="molecule type" value="Genomic_DNA"/>
</dbReference>
<dbReference type="InterPro" id="IPR006230">
    <property type="entry name" value="MutL"/>
</dbReference>
<name>A0A1H9XNB9_9MICO</name>
<proteinExistence type="predicted"/>
<evidence type="ECO:0000313" key="2">
    <source>
        <dbReference type="Proteomes" id="UP000199019"/>
    </source>
</evidence>
<protein>
    <recommendedName>
        <fullName evidence="3">Glutamate mutase</fullName>
    </recommendedName>
</protein>
<organism evidence="1 2">
    <name type="scientific">Pedococcus cremeus</name>
    <dbReference type="NCBI Taxonomy" id="587636"/>
    <lineage>
        <taxon>Bacteria</taxon>
        <taxon>Bacillati</taxon>
        <taxon>Actinomycetota</taxon>
        <taxon>Actinomycetes</taxon>
        <taxon>Micrococcales</taxon>
        <taxon>Intrasporangiaceae</taxon>
        <taxon>Pedococcus</taxon>
    </lineage>
</organism>
<dbReference type="RefSeq" id="WP_091762222.1">
    <property type="nucleotide sequence ID" value="NZ_FOHB01000009.1"/>
</dbReference>
<dbReference type="Proteomes" id="UP000199019">
    <property type="component" value="Unassembled WGS sequence"/>
</dbReference>